<evidence type="ECO:0000313" key="3">
    <source>
        <dbReference type="Proteomes" id="UP001063228"/>
    </source>
</evidence>
<protein>
    <submittedName>
        <fullName evidence="2">Helix-hairpin-helix domain-containing protein</fullName>
    </submittedName>
</protein>
<dbReference type="SUPFAM" id="SSF47781">
    <property type="entry name" value="RuvA domain 2-like"/>
    <property type="match status" value="1"/>
</dbReference>
<proteinExistence type="predicted"/>
<dbReference type="Gene3D" id="1.10.150.280">
    <property type="entry name" value="AF1531-like domain"/>
    <property type="match status" value="1"/>
</dbReference>
<dbReference type="PANTHER" id="PTHR21180">
    <property type="entry name" value="ENDONUCLEASE/EXONUCLEASE/PHOSPHATASE FAMILY DOMAIN-CONTAINING PROTEIN 1"/>
    <property type="match status" value="1"/>
</dbReference>
<feature type="signal peptide" evidence="1">
    <location>
        <begin position="1"/>
        <end position="23"/>
    </location>
</feature>
<feature type="chain" id="PRO_5046447404" evidence="1">
    <location>
        <begin position="24"/>
        <end position="110"/>
    </location>
</feature>
<accession>A0ABY6FAT9</accession>
<evidence type="ECO:0000256" key="1">
    <source>
        <dbReference type="SAM" id="SignalP"/>
    </source>
</evidence>
<dbReference type="Pfam" id="PF12836">
    <property type="entry name" value="HHH_3"/>
    <property type="match status" value="1"/>
</dbReference>
<keyword evidence="3" id="KW-1185">Reference proteome</keyword>
<evidence type="ECO:0000313" key="2">
    <source>
        <dbReference type="EMBL" id="UXZ95002.1"/>
    </source>
</evidence>
<dbReference type="EMBL" id="CP081201">
    <property type="protein sequence ID" value="UXZ95002.1"/>
    <property type="molecule type" value="Genomic_DNA"/>
</dbReference>
<dbReference type="Proteomes" id="UP001063228">
    <property type="component" value="Chromosome"/>
</dbReference>
<dbReference type="PANTHER" id="PTHR21180:SF32">
    <property type="entry name" value="ENDONUCLEASE_EXONUCLEASE_PHOSPHATASE FAMILY DOMAIN-CONTAINING PROTEIN 1"/>
    <property type="match status" value="1"/>
</dbReference>
<name>A0ABY6FAT9_9PSED</name>
<dbReference type="InterPro" id="IPR010994">
    <property type="entry name" value="RuvA_2-like"/>
</dbReference>
<dbReference type="NCBIfam" id="TIGR00426">
    <property type="entry name" value="competence protein ComEA helix-hairpin-helix repeat region"/>
    <property type="match status" value="1"/>
</dbReference>
<gene>
    <name evidence="2" type="ORF">K3169_22035</name>
</gene>
<dbReference type="InterPro" id="IPR004509">
    <property type="entry name" value="Competence_ComEA_HhH"/>
</dbReference>
<dbReference type="RefSeq" id="WP_263268020.1">
    <property type="nucleotide sequence ID" value="NZ_CP081201.1"/>
</dbReference>
<organism evidence="2 3">
    <name type="scientific">Pseudomonas phytophila</name>
    <dbReference type="NCBI Taxonomy" id="2867264"/>
    <lineage>
        <taxon>Bacteria</taxon>
        <taxon>Pseudomonadati</taxon>
        <taxon>Pseudomonadota</taxon>
        <taxon>Gammaproteobacteria</taxon>
        <taxon>Pseudomonadales</taxon>
        <taxon>Pseudomonadaceae</taxon>
        <taxon>Pseudomonas</taxon>
    </lineage>
</organism>
<dbReference type="InterPro" id="IPR051675">
    <property type="entry name" value="Endo/Exo/Phosphatase_dom_1"/>
</dbReference>
<keyword evidence="1" id="KW-0732">Signal</keyword>
<sequence length="110" mass="11737">MRKAFLSSLLFAFLTSASVAVTAAPAMPAEKNNPMAPAAMQEQMTPKVNINTAEAETLQKQLSGIGKGKAEAIVAYREANGEFTSVDELIEVKGIGKALLDKNRDRLAVE</sequence>
<reference evidence="2" key="1">
    <citation type="submission" date="2021-08" db="EMBL/GenBank/DDBJ databases">
        <title>Complete genome sequence of Pseudomonas phytophila.</title>
        <authorList>
            <person name="Weir B.S."/>
            <person name="Templeton M.D."/>
            <person name="Arshed S."/>
            <person name="Andersen M.T."/>
            <person name="Jayaraman J."/>
        </authorList>
    </citation>
    <scope>NUCLEOTIDE SEQUENCE</scope>
    <source>
        <strain evidence="2">ICMP 23753</strain>
    </source>
</reference>